<evidence type="ECO:0000313" key="2">
    <source>
        <dbReference type="EMBL" id="PFH52667.1"/>
    </source>
</evidence>
<keyword evidence="3" id="KW-1185">Reference proteome</keyword>
<name>A0A2A9NWH1_9AGAR</name>
<dbReference type="Proteomes" id="UP000242287">
    <property type="component" value="Unassembled WGS sequence"/>
</dbReference>
<keyword evidence="1" id="KW-0175">Coiled coil</keyword>
<sequence>MPFTHSFFIHVPKRVAPSALSTRIQIRSARTRRSTSYLERSIQQDERLLRHLEAELEAAKARITREEEEEANLLLKHNKNRGSKQSAREFEGIEDHHAILWETALSQKDRQVLKTHGVDSMDDLSSVYHVANEALENSPSLKPEDLDPKLKCAYDIFESIPSKLRDAKFKKGKT</sequence>
<reference evidence="2 3" key="1">
    <citation type="submission" date="2014-02" db="EMBL/GenBank/DDBJ databases">
        <title>Transposable element dynamics among asymbiotic and ectomycorrhizal Amanita fungi.</title>
        <authorList>
            <consortium name="DOE Joint Genome Institute"/>
            <person name="Hess J."/>
            <person name="Skrede I."/>
            <person name="Wolfe B."/>
            <person name="LaButti K."/>
            <person name="Ohm R.A."/>
            <person name="Grigoriev I.V."/>
            <person name="Pringle A."/>
        </authorList>
    </citation>
    <scope>NUCLEOTIDE SEQUENCE [LARGE SCALE GENOMIC DNA]</scope>
    <source>
        <strain evidence="2 3">SKay4041</strain>
    </source>
</reference>
<feature type="coiled-coil region" evidence="1">
    <location>
        <begin position="42"/>
        <end position="76"/>
    </location>
</feature>
<dbReference type="OrthoDB" id="2864791at2759"/>
<proteinExistence type="predicted"/>
<dbReference type="AlphaFoldDB" id="A0A2A9NWH1"/>
<dbReference type="EMBL" id="KZ301978">
    <property type="protein sequence ID" value="PFH52667.1"/>
    <property type="molecule type" value="Genomic_DNA"/>
</dbReference>
<evidence type="ECO:0000256" key="1">
    <source>
        <dbReference type="SAM" id="Coils"/>
    </source>
</evidence>
<evidence type="ECO:0000313" key="3">
    <source>
        <dbReference type="Proteomes" id="UP000242287"/>
    </source>
</evidence>
<protein>
    <submittedName>
        <fullName evidence="2">Uncharacterized protein</fullName>
    </submittedName>
</protein>
<organism evidence="2 3">
    <name type="scientific">Amanita thiersii Skay4041</name>
    <dbReference type="NCBI Taxonomy" id="703135"/>
    <lineage>
        <taxon>Eukaryota</taxon>
        <taxon>Fungi</taxon>
        <taxon>Dikarya</taxon>
        <taxon>Basidiomycota</taxon>
        <taxon>Agaricomycotina</taxon>
        <taxon>Agaricomycetes</taxon>
        <taxon>Agaricomycetidae</taxon>
        <taxon>Agaricales</taxon>
        <taxon>Pluteineae</taxon>
        <taxon>Amanitaceae</taxon>
        <taxon>Amanita</taxon>
    </lineage>
</organism>
<accession>A0A2A9NWH1</accession>
<gene>
    <name evidence="2" type="ORF">AMATHDRAFT_56722</name>
</gene>